<evidence type="ECO:0000256" key="6">
    <source>
        <dbReference type="ARBA" id="ARBA00023136"/>
    </source>
</evidence>
<evidence type="ECO:0000256" key="4">
    <source>
        <dbReference type="ARBA" id="ARBA00022692"/>
    </source>
</evidence>
<reference evidence="9" key="1">
    <citation type="journal article" date="2021" name="PeerJ">
        <title>Extensive microbial diversity within the chicken gut microbiome revealed by metagenomics and culture.</title>
        <authorList>
            <person name="Gilroy R."/>
            <person name="Ravi A."/>
            <person name="Getino M."/>
            <person name="Pursley I."/>
            <person name="Horton D.L."/>
            <person name="Alikhan N.F."/>
            <person name="Baker D."/>
            <person name="Gharbi K."/>
            <person name="Hall N."/>
            <person name="Watson M."/>
            <person name="Adriaenssens E.M."/>
            <person name="Foster-Nyarko E."/>
            <person name="Jarju S."/>
            <person name="Secka A."/>
            <person name="Antonio M."/>
            <person name="Oren A."/>
            <person name="Chaudhuri R.R."/>
            <person name="La Ragione R."/>
            <person name="Hildebrand F."/>
            <person name="Pallen M.J."/>
        </authorList>
    </citation>
    <scope>NUCLEOTIDE SEQUENCE</scope>
    <source>
        <strain evidence="9">ChiGjej1B1-14440</strain>
    </source>
</reference>
<evidence type="ECO:0000313" key="10">
    <source>
        <dbReference type="Proteomes" id="UP000886724"/>
    </source>
</evidence>
<keyword evidence="4 7" id="KW-0812">Transmembrane</keyword>
<protein>
    <recommendedName>
        <fullName evidence="8">Polysaccharide chain length determinant N-terminal domain-containing protein</fullName>
    </recommendedName>
</protein>
<dbReference type="Proteomes" id="UP000886724">
    <property type="component" value="Unassembled WGS sequence"/>
</dbReference>
<dbReference type="InterPro" id="IPR003856">
    <property type="entry name" value="LPS_length_determ_N"/>
</dbReference>
<name>A0A9D2BP70_9FIRM</name>
<evidence type="ECO:0000256" key="5">
    <source>
        <dbReference type="ARBA" id="ARBA00022989"/>
    </source>
</evidence>
<keyword evidence="6 7" id="KW-0472">Membrane</keyword>
<dbReference type="PANTHER" id="PTHR32309:SF13">
    <property type="entry name" value="FERRIC ENTEROBACTIN TRANSPORT PROTEIN FEPE"/>
    <property type="match status" value="1"/>
</dbReference>
<comment type="caution">
    <text evidence="9">The sequence shown here is derived from an EMBL/GenBank/DDBJ whole genome shotgun (WGS) entry which is preliminary data.</text>
</comment>
<dbReference type="EMBL" id="DXET01000245">
    <property type="protein sequence ID" value="HIX82484.1"/>
    <property type="molecule type" value="Genomic_DNA"/>
</dbReference>
<dbReference type="Pfam" id="PF02706">
    <property type="entry name" value="Wzz"/>
    <property type="match status" value="1"/>
</dbReference>
<reference evidence="9" key="2">
    <citation type="submission" date="2021-04" db="EMBL/GenBank/DDBJ databases">
        <authorList>
            <person name="Gilroy R."/>
        </authorList>
    </citation>
    <scope>NUCLEOTIDE SEQUENCE</scope>
    <source>
        <strain evidence="9">ChiGjej1B1-14440</strain>
    </source>
</reference>
<comment type="similarity">
    <text evidence="2">Belongs to the CpsC/CapA family.</text>
</comment>
<feature type="domain" description="Polysaccharide chain length determinant N-terminal" evidence="8">
    <location>
        <begin position="11"/>
        <end position="100"/>
    </location>
</feature>
<dbReference type="AlphaFoldDB" id="A0A9D2BP70"/>
<comment type="subcellular location">
    <subcellularLocation>
        <location evidence="1">Cell membrane</location>
        <topology evidence="1">Multi-pass membrane protein</topology>
    </subcellularLocation>
</comment>
<evidence type="ECO:0000256" key="7">
    <source>
        <dbReference type="SAM" id="Phobius"/>
    </source>
</evidence>
<keyword evidence="3" id="KW-1003">Cell membrane</keyword>
<dbReference type="PANTHER" id="PTHR32309">
    <property type="entry name" value="TYROSINE-PROTEIN KINASE"/>
    <property type="match status" value="1"/>
</dbReference>
<proteinExistence type="inferred from homology"/>
<feature type="transmembrane region" description="Helical" evidence="7">
    <location>
        <begin position="179"/>
        <end position="200"/>
    </location>
</feature>
<evidence type="ECO:0000256" key="3">
    <source>
        <dbReference type="ARBA" id="ARBA00022475"/>
    </source>
</evidence>
<dbReference type="GO" id="GO:0005886">
    <property type="term" value="C:plasma membrane"/>
    <property type="evidence" value="ECO:0007669"/>
    <property type="project" value="UniProtKB-SubCell"/>
</dbReference>
<evidence type="ECO:0000259" key="8">
    <source>
        <dbReference type="Pfam" id="PF02706"/>
    </source>
</evidence>
<evidence type="ECO:0000256" key="1">
    <source>
        <dbReference type="ARBA" id="ARBA00004651"/>
    </source>
</evidence>
<organism evidence="9 10">
    <name type="scientific">Candidatus Erysipelatoclostridium merdavium</name>
    <dbReference type="NCBI Taxonomy" id="2838566"/>
    <lineage>
        <taxon>Bacteria</taxon>
        <taxon>Bacillati</taxon>
        <taxon>Bacillota</taxon>
        <taxon>Erysipelotrichia</taxon>
        <taxon>Erysipelotrichales</taxon>
        <taxon>Erysipelotrichales incertae sedis</taxon>
    </lineage>
</organism>
<evidence type="ECO:0000256" key="2">
    <source>
        <dbReference type="ARBA" id="ARBA00006683"/>
    </source>
</evidence>
<sequence>MEKTELNDEVEIDLSELFKLFKKNIKLIIILALVGIVIAVSLTTFFIDKKYASQGSILLKAEVVDGSIDSSQLNANNMMVNNYIELLQGNAIQNQVASNLNITGDEVNKALTVTNTAETQIIEISATTTNPELSKNIVEETITVFTTLVQEKLNVTNLTIVDQPEINANPVSPSMTKNILIGGIIGIVISLAYILLTYLLDTKIKSGEQAEQILGVPLLGTIPYFEQ</sequence>
<accession>A0A9D2BP70</accession>
<evidence type="ECO:0000313" key="9">
    <source>
        <dbReference type="EMBL" id="HIX82484.1"/>
    </source>
</evidence>
<feature type="transmembrane region" description="Helical" evidence="7">
    <location>
        <begin position="27"/>
        <end position="47"/>
    </location>
</feature>
<dbReference type="InterPro" id="IPR050445">
    <property type="entry name" value="Bact_polysacc_biosynth/exp"/>
</dbReference>
<dbReference type="GO" id="GO:0004713">
    <property type="term" value="F:protein tyrosine kinase activity"/>
    <property type="evidence" value="ECO:0007669"/>
    <property type="project" value="TreeGrafter"/>
</dbReference>
<gene>
    <name evidence="9" type="ORF">H9980_11040</name>
</gene>
<keyword evidence="5 7" id="KW-1133">Transmembrane helix</keyword>